<feature type="domain" description="HTH marR-type" evidence="1">
    <location>
        <begin position="26"/>
        <end position="161"/>
    </location>
</feature>
<dbReference type="SUPFAM" id="SSF46785">
    <property type="entry name" value="Winged helix' DNA-binding domain"/>
    <property type="match status" value="1"/>
</dbReference>
<dbReference type="Pfam" id="PF12802">
    <property type="entry name" value="MarR_2"/>
    <property type="match status" value="1"/>
</dbReference>
<dbReference type="Proteomes" id="UP000612893">
    <property type="component" value="Unassembled WGS sequence"/>
</dbReference>
<dbReference type="InterPro" id="IPR039422">
    <property type="entry name" value="MarR/SlyA-like"/>
</dbReference>
<dbReference type="InterPro" id="IPR000835">
    <property type="entry name" value="HTH_MarR-typ"/>
</dbReference>
<evidence type="ECO:0000313" key="2">
    <source>
        <dbReference type="EMBL" id="MBJ7596933.1"/>
    </source>
</evidence>
<proteinExistence type="predicted"/>
<dbReference type="PROSITE" id="PS50995">
    <property type="entry name" value="HTH_MARR_2"/>
    <property type="match status" value="1"/>
</dbReference>
<dbReference type="Gene3D" id="1.10.10.10">
    <property type="entry name" value="Winged helix-like DNA-binding domain superfamily/Winged helix DNA-binding domain"/>
    <property type="match status" value="1"/>
</dbReference>
<keyword evidence="3" id="KW-1185">Reference proteome</keyword>
<gene>
    <name evidence="2" type="ORF">JF922_02440</name>
</gene>
<evidence type="ECO:0000259" key="1">
    <source>
        <dbReference type="PROSITE" id="PS50995"/>
    </source>
</evidence>
<comment type="caution">
    <text evidence="2">The sequence shown here is derived from an EMBL/GenBank/DDBJ whole genome shotgun (WGS) entry which is preliminary data.</text>
</comment>
<dbReference type="RefSeq" id="WP_338198772.1">
    <property type="nucleotide sequence ID" value="NZ_JAEKNR010000029.1"/>
</dbReference>
<dbReference type="SMART" id="SM00347">
    <property type="entry name" value="HTH_MARR"/>
    <property type="match status" value="1"/>
</dbReference>
<reference evidence="2" key="1">
    <citation type="submission" date="2020-10" db="EMBL/GenBank/DDBJ databases">
        <title>Ca. Dormibacterota MAGs.</title>
        <authorList>
            <person name="Montgomery K."/>
        </authorList>
    </citation>
    <scope>NUCLEOTIDE SEQUENCE [LARGE SCALE GENOMIC DNA]</scope>
    <source>
        <strain evidence="2">SC8812_S17_10</strain>
    </source>
</reference>
<evidence type="ECO:0000313" key="3">
    <source>
        <dbReference type="Proteomes" id="UP000612893"/>
    </source>
</evidence>
<dbReference type="InterPro" id="IPR036388">
    <property type="entry name" value="WH-like_DNA-bd_sf"/>
</dbReference>
<accession>A0A934K7A5</accession>
<sequence>MQVPLEPDVAGLLDQLMAKRLPGRRGLEAWHALLRAHATLLRQLETDLDRKTGLALADFDVLAQLALAGGELRMTELADRALISRSGMTRRVGRLVDEGLVRRASTDTDARGVVVRLTEAGVARLTETAPVHALGISELFVERLEDEELAVLEKALNKVVVDCTFG</sequence>
<dbReference type="PRINTS" id="PR00598">
    <property type="entry name" value="HTHMARR"/>
</dbReference>
<organism evidence="2 3">
    <name type="scientific">Candidatus Nephthysia bennettiae</name>
    <dbReference type="NCBI Taxonomy" id="3127016"/>
    <lineage>
        <taxon>Bacteria</taxon>
        <taxon>Bacillati</taxon>
        <taxon>Candidatus Dormiibacterota</taxon>
        <taxon>Candidatus Dormibacteria</taxon>
        <taxon>Candidatus Dormibacterales</taxon>
        <taxon>Candidatus Dormibacteraceae</taxon>
        <taxon>Candidatus Nephthysia</taxon>
    </lineage>
</organism>
<dbReference type="AlphaFoldDB" id="A0A934K7A5"/>
<name>A0A934K7A5_9BACT</name>
<dbReference type="PANTHER" id="PTHR33164">
    <property type="entry name" value="TRANSCRIPTIONAL REGULATOR, MARR FAMILY"/>
    <property type="match status" value="1"/>
</dbReference>
<dbReference type="GO" id="GO:0006950">
    <property type="term" value="P:response to stress"/>
    <property type="evidence" value="ECO:0007669"/>
    <property type="project" value="TreeGrafter"/>
</dbReference>
<dbReference type="EMBL" id="JAEKNR010000029">
    <property type="protein sequence ID" value="MBJ7596933.1"/>
    <property type="molecule type" value="Genomic_DNA"/>
</dbReference>
<protein>
    <submittedName>
        <fullName evidence="2">Winged helix-turn-helix transcriptional regulator</fullName>
    </submittedName>
</protein>
<dbReference type="InterPro" id="IPR036390">
    <property type="entry name" value="WH_DNA-bd_sf"/>
</dbReference>
<dbReference type="PANTHER" id="PTHR33164:SF43">
    <property type="entry name" value="HTH-TYPE TRANSCRIPTIONAL REPRESSOR YETL"/>
    <property type="match status" value="1"/>
</dbReference>
<dbReference type="GO" id="GO:0003700">
    <property type="term" value="F:DNA-binding transcription factor activity"/>
    <property type="evidence" value="ECO:0007669"/>
    <property type="project" value="InterPro"/>
</dbReference>